<keyword evidence="5" id="KW-0217">Developmental protein</keyword>
<dbReference type="AlphaFoldDB" id="A0A8C4TAN4"/>
<dbReference type="Pfam" id="PF12260">
    <property type="entry name" value="PIP49_C"/>
    <property type="match status" value="1"/>
</dbReference>
<dbReference type="GO" id="GO:0005576">
    <property type="term" value="C:extracellular region"/>
    <property type="evidence" value="ECO:0007669"/>
    <property type="project" value="UniProtKB-SubCell"/>
</dbReference>
<accession>A0A8C4TAN4</accession>
<dbReference type="RefSeq" id="XP_028677684.1">
    <property type="nucleotide sequence ID" value="XM_028821851.2"/>
</dbReference>
<dbReference type="InterPro" id="IPR011009">
    <property type="entry name" value="Kinase-like_dom_sf"/>
</dbReference>
<evidence type="ECO:0000256" key="14">
    <source>
        <dbReference type="ARBA" id="ARBA00022855"/>
    </source>
</evidence>
<evidence type="ECO:0000256" key="15">
    <source>
        <dbReference type="ARBA" id="ARBA00022927"/>
    </source>
</evidence>
<evidence type="ECO:0000256" key="17">
    <source>
        <dbReference type="ARBA" id="ARBA00023137"/>
    </source>
</evidence>
<evidence type="ECO:0000256" key="7">
    <source>
        <dbReference type="ARBA" id="ARBA00022553"/>
    </source>
</evidence>
<evidence type="ECO:0000256" key="2">
    <source>
        <dbReference type="ARBA" id="ARBA00004613"/>
    </source>
</evidence>
<evidence type="ECO:0000256" key="22">
    <source>
        <dbReference type="ARBA" id="ARBA00079014"/>
    </source>
</evidence>
<dbReference type="Proteomes" id="UP000694620">
    <property type="component" value="Chromosome 16"/>
</dbReference>
<keyword evidence="7" id="KW-0597">Phosphoprotein</keyword>
<evidence type="ECO:0000256" key="24">
    <source>
        <dbReference type="ARBA" id="ARBA00082327"/>
    </source>
</evidence>
<keyword evidence="4" id="KW-0813">Transport</keyword>
<evidence type="ECO:0000256" key="16">
    <source>
        <dbReference type="ARBA" id="ARBA00023034"/>
    </source>
</evidence>
<evidence type="ECO:0000256" key="3">
    <source>
        <dbReference type="ARBA" id="ARBA00011903"/>
    </source>
</evidence>
<dbReference type="GeneTree" id="ENSGT00390000001205"/>
<keyword evidence="12" id="KW-0221">Differentiation</keyword>
<dbReference type="Gene3D" id="1.10.510.10">
    <property type="entry name" value="Transferase(Phosphotransferase) domain 1"/>
    <property type="match status" value="1"/>
</dbReference>
<feature type="chain" id="PRO_5034974735" description="Extracellular tyrosine-protein kinase PKDCC" evidence="25">
    <location>
        <begin position="31"/>
        <end position="463"/>
    </location>
</feature>
<reference evidence="27" key="1">
    <citation type="submission" date="2021-06" db="EMBL/GenBank/DDBJ databases">
        <authorList>
            <consortium name="Wellcome Sanger Institute Data Sharing"/>
        </authorList>
    </citation>
    <scope>NUCLEOTIDE SEQUENCE [LARGE SCALE GENOMIC DNA]</scope>
</reference>
<dbReference type="Ensembl" id="ENSECRT00000028520.1">
    <property type="protein sequence ID" value="ENSECRP00000027935.1"/>
    <property type="gene ID" value="ENSECRG00000018913.1"/>
</dbReference>
<dbReference type="InterPro" id="IPR022049">
    <property type="entry name" value="FAM69_kinase_dom"/>
</dbReference>
<proteinExistence type="predicted"/>
<evidence type="ECO:0000256" key="5">
    <source>
        <dbReference type="ARBA" id="ARBA00022473"/>
    </source>
</evidence>
<reference evidence="27" key="2">
    <citation type="submission" date="2025-08" db="UniProtKB">
        <authorList>
            <consortium name="Ensembl"/>
        </authorList>
    </citation>
    <scope>IDENTIFICATION</scope>
</reference>
<name>A0A8C4TAN4_ERPCA</name>
<keyword evidence="9 25" id="KW-0732">Signal</keyword>
<organism evidence="27 28">
    <name type="scientific">Erpetoichthys calabaricus</name>
    <name type="common">Rope fish</name>
    <name type="synonym">Calamoichthys calabaricus</name>
    <dbReference type="NCBI Taxonomy" id="27687"/>
    <lineage>
        <taxon>Eukaryota</taxon>
        <taxon>Metazoa</taxon>
        <taxon>Chordata</taxon>
        <taxon>Craniata</taxon>
        <taxon>Vertebrata</taxon>
        <taxon>Euteleostomi</taxon>
        <taxon>Actinopterygii</taxon>
        <taxon>Polypteriformes</taxon>
        <taxon>Polypteridae</taxon>
        <taxon>Erpetoichthys</taxon>
    </lineage>
</organism>
<reference evidence="27" key="3">
    <citation type="submission" date="2025-09" db="UniProtKB">
        <authorList>
            <consortium name="Ensembl"/>
        </authorList>
    </citation>
    <scope>IDENTIFICATION</scope>
</reference>
<keyword evidence="6" id="KW-0964">Secreted</keyword>
<dbReference type="GO" id="GO:0005524">
    <property type="term" value="F:ATP binding"/>
    <property type="evidence" value="ECO:0007669"/>
    <property type="project" value="UniProtKB-KW"/>
</dbReference>
<evidence type="ECO:0000256" key="11">
    <source>
        <dbReference type="ARBA" id="ARBA00022777"/>
    </source>
</evidence>
<dbReference type="GO" id="GO:0005794">
    <property type="term" value="C:Golgi apparatus"/>
    <property type="evidence" value="ECO:0007669"/>
    <property type="project" value="UniProtKB-SubCell"/>
</dbReference>
<evidence type="ECO:0000256" key="21">
    <source>
        <dbReference type="ARBA" id="ARBA00078617"/>
    </source>
</evidence>
<comment type="subcellular location">
    <subcellularLocation>
        <location evidence="1">Golgi apparatus</location>
    </subcellularLocation>
    <subcellularLocation>
        <location evidence="2">Secreted</location>
    </subcellularLocation>
</comment>
<keyword evidence="18" id="KW-0325">Glycoprotein</keyword>
<dbReference type="FunFam" id="1.10.510.10:FF:000552">
    <property type="entry name" value="extracellular tyrosine-protein kinase PKDCC isoform X5"/>
    <property type="match status" value="1"/>
</dbReference>
<dbReference type="OrthoDB" id="4062651at2759"/>
<keyword evidence="16" id="KW-0333">Golgi apparatus</keyword>
<dbReference type="GO" id="GO:0015031">
    <property type="term" value="P:protein transport"/>
    <property type="evidence" value="ECO:0007669"/>
    <property type="project" value="UniProtKB-KW"/>
</dbReference>
<dbReference type="GO" id="GO:0030154">
    <property type="term" value="P:cell differentiation"/>
    <property type="evidence" value="ECO:0007669"/>
    <property type="project" value="UniProtKB-KW"/>
</dbReference>
<evidence type="ECO:0000256" key="10">
    <source>
        <dbReference type="ARBA" id="ARBA00022741"/>
    </source>
</evidence>
<evidence type="ECO:0000256" key="1">
    <source>
        <dbReference type="ARBA" id="ARBA00004555"/>
    </source>
</evidence>
<dbReference type="PROSITE" id="PS50011">
    <property type="entry name" value="PROTEIN_KINASE_DOM"/>
    <property type="match status" value="1"/>
</dbReference>
<evidence type="ECO:0000256" key="23">
    <source>
        <dbReference type="ARBA" id="ARBA00080589"/>
    </source>
</evidence>
<evidence type="ECO:0000256" key="13">
    <source>
        <dbReference type="ARBA" id="ARBA00022840"/>
    </source>
</evidence>
<keyword evidence="13" id="KW-0067">ATP-binding</keyword>
<evidence type="ECO:0000256" key="4">
    <source>
        <dbReference type="ARBA" id="ARBA00022448"/>
    </source>
</evidence>
<protein>
    <recommendedName>
        <fullName evidence="20">Extracellular tyrosine-protein kinase PKDCC</fullName>
        <ecNumber evidence="3">2.7.10.2</ecNumber>
    </recommendedName>
    <alternativeName>
        <fullName evidence="21">Protein kinase domain-containing protein, cytoplasmic</fullName>
    </alternativeName>
    <alternativeName>
        <fullName evidence="22">Protein kinase-like protein SgK493</fullName>
    </alternativeName>
    <alternativeName>
        <fullName evidence="23">Sugen kinase 493</fullName>
    </alternativeName>
    <alternativeName>
        <fullName evidence="24">Vertebrate lonesome kinase</fullName>
    </alternativeName>
</protein>
<keyword evidence="10" id="KW-0547">Nucleotide-binding</keyword>
<dbReference type="InterPro" id="IPR000719">
    <property type="entry name" value="Prot_kinase_dom"/>
</dbReference>
<evidence type="ECO:0000259" key="26">
    <source>
        <dbReference type="PROSITE" id="PS50011"/>
    </source>
</evidence>
<evidence type="ECO:0000313" key="28">
    <source>
        <dbReference type="Proteomes" id="UP000694620"/>
    </source>
</evidence>
<dbReference type="GO" id="GO:0001503">
    <property type="term" value="P:ossification"/>
    <property type="evidence" value="ECO:0007669"/>
    <property type="project" value="UniProtKB-KW"/>
</dbReference>
<gene>
    <name evidence="27" type="primary">LOC114666832</name>
</gene>
<dbReference type="EC" id="2.7.10.2" evidence="3"/>
<evidence type="ECO:0000256" key="8">
    <source>
        <dbReference type="ARBA" id="ARBA00022679"/>
    </source>
</evidence>
<dbReference type="PANTHER" id="PTHR46448">
    <property type="entry name" value="PROTEIN KINASE DOMAIN-CONTAINING PROTEIN"/>
    <property type="match status" value="1"/>
</dbReference>
<keyword evidence="11" id="KW-0418">Kinase</keyword>
<keyword evidence="14" id="KW-0892">Osteogenesis</keyword>
<dbReference type="GeneID" id="114666832"/>
<dbReference type="InterPro" id="IPR042983">
    <property type="entry name" value="PKDCC"/>
</dbReference>
<evidence type="ECO:0000256" key="9">
    <source>
        <dbReference type="ARBA" id="ARBA00022729"/>
    </source>
</evidence>
<dbReference type="GO" id="GO:0004715">
    <property type="term" value="F:non-membrane spanning protein tyrosine kinase activity"/>
    <property type="evidence" value="ECO:0007669"/>
    <property type="project" value="UniProtKB-EC"/>
</dbReference>
<evidence type="ECO:0000256" key="18">
    <source>
        <dbReference type="ARBA" id="ARBA00023180"/>
    </source>
</evidence>
<evidence type="ECO:0000256" key="6">
    <source>
        <dbReference type="ARBA" id="ARBA00022525"/>
    </source>
</evidence>
<keyword evidence="15" id="KW-0653">Protein transport</keyword>
<comment type="catalytic activity">
    <reaction evidence="19">
        <text>L-tyrosyl-[protein] + ATP = O-phospho-L-tyrosyl-[protein] + ADP + H(+)</text>
        <dbReference type="Rhea" id="RHEA:10596"/>
        <dbReference type="Rhea" id="RHEA-COMP:10136"/>
        <dbReference type="Rhea" id="RHEA-COMP:20101"/>
        <dbReference type="ChEBI" id="CHEBI:15378"/>
        <dbReference type="ChEBI" id="CHEBI:30616"/>
        <dbReference type="ChEBI" id="CHEBI:46858"/>
        <dbReference type="ChEBI" id="CHEBI:61978"/>
        <dbReference type="ChEBI" id="CHEBI:456216"/>
        <dbReference type="EC" id="2.7.10.2"/>
    </reaction>
    <physiologicalReaction direction="left-to-right" evidence="19">
        <dbReference type="Rhea" id="RHEA:10597"/>
    </physiologicalReaction>
</comment>
<sequence>MHGRGALLSAAAVSALILLVSYVSRDSGRAQTDNRDSQPSALRLEIRRRHKELLPFYNNQGDGAAGVVDNFARTFEHLDDWNIRALGASVALLGCDDLRYITLFESLGSGYTKAVLRGALPNGAAIAIKSVNGQGIDMQRCLDDFGDSEGCYRLVSYKLIKEILLLQRLQHPSMIRLKGHCYRREPDMRVMAVLELGSPLEMIPLLQTPWEERFRICISLVRLLHYLAHSPHGSVGLLDFQPRQFVLVDGELKLTDIDDATIEERMCSSERDCILEFPTKNFSVSCDVTRRCQGLNEKRNLYNAFRYFFTYLLPHRSPSAFQSRLEKIMNQTGNLNIRINETLEAFEEILYLYKSGQYLHKLVLSSLKDYSVHKGFRVKDDGGYRCWPSYDHQRCLLSVHNEAEAAEMCSSHKQCVGFTLTPQRTWTGRHLVSFHSDVDKLIPDVSFSVYVRKPVSSGPGLQR</sequence>
<keyword evidence="8" id="KW-0808">Transferase</keyword>
<evidence type="ECO:0000256" key="12">
    <source>
        <dbReference type="ARBA" id="ARBA00022782"/>
    </source>
</evidence>
<keyword evidence="17" id="KW-0829">Tyrosine-protein kinase</keyword>
<evidence type="ECO:0000256" key="20">
    <source>
        <dbReference type="ARBA" id="ARBA00072258"/>
    </source>
</evidence>
<evidence type="ECO:0000313" key="27">
    <source>
        <dbReference type="Ensembl" id="ENSECRP00000027935.1"/>
    </source>
</evidence>
<feature type="signal peptide" evidence="25">
    <location>
        <begin position="1"/>
        <end position="30"/>
    </location>
</feature>
<dbReference type="SUPFAM" id="SSF56112">
    <property type="entry name" value="Protein kinase-like (PK-like)"/>
    <property type="match status" value="1"/>
</dbReference>
<feature type="domain" description="Protein kinase" evidence="26">
    <location>
        <begin position="101"/>
        <end position="376"/>
    </location>
</feature>
<dbReference type="PANTHER" id="PTHR46448:SF2">
    <property type="entry name" value="PROTEIN KINASE DOMAIN-CONTAINING PROTEIN"/>
    <property type="match status" value="1"/>
</dbReference>
<keyword evidence="28" id="KW-1185">Reference proteome</keyword>
<dbReference type="GO" id="GO:0001501">
    <property type="term" value="P:skeletal system development"/>
    <property type="evidence" value="ECO:0007669"/>
    <property type="project" value="UniProtKB-ARBA"/>
</dbReference>
<evidence type="ECO:0000256" key="25">
    <source>
        <dbReference type="SAM" id="SignalP"/>
    </source>
</evidence>
<evidence type="ECO:0000256" key="19">
    <source>
        <dbReference type="ARBA" id="ARBA00051942"/>
    </source>
</evidence>